<dbReference type="RefSeq" id="WP_302930271.1">
    <property type="nucleotide sequence ID" value="NZ_JAJEPW010000118.1"/>
</dbReference>
<protein>
    <submittedName>
        <fullName evidence="2">Uncharacterized protein</fullName>
    </submittedName>
</protein>
<accession>A0AAE3AJG5</accession>
<feature type="region of interest" description="Disordered" evidence="1">
    <location>
        <begin position="67"/>
        <end position="88"/>
    </location>
</feature>
<organism evidence="2 3">
    <name type="scientific">Brotocaccenecus cirricatena</name>
    <dbReference type="NCBI Taxonomy" id="3064195"/>
    <lineage>
        <taxon>Bacteria</taxon>
        <taxon>Bacillati</taxon>
        <taxon>Bacillota</taxon>
        <taxon>Clostridia</taxon>
        <taxon>Eubacteriales</taxon>
        <taxon>Oscillospiraceae</taxon>
        <taxon>Brotocaccenecus</taxon>
    </lineage>
</organism>
<dbReference type="AlphaFoldDB" id="A0AAE3AJG5"/>
<feature type="compositionally biased region" description="Polar residues" evidence="1">
    <location>
        <begin position="71"/>
        <end position="85"/>
    </location>
</feature>
<gene>
    <name evidence="2" type="ORF">LKD37_17015</name>
</gene>
<proteinExistence type="predicted"/>
<comment type="caution">
    <text evidence="2">The sequence shown here is derived from an EMBL/GenBank/DDBJ whole genome shotgun (WGS) entry which is preliminary data.</text>
</comment>
<name>A0AAE3AJG5_9FIRM</name>
<keyword evidence="3" id="KW-1185">Reference proteome</keyword>
<evidence type="ECO:0000256" key="1">
    <source>
        <dbReference type="SAM" id="MobiDB-lite"/>
    </source>
</evidence>
<dbReference type="EMBL" id="JAJEPW010000118">
    <property type="protein sequence ID" value="MCC2131171.1"/>
    <property type="molecule type" value="Genomic_DNA"/>
</dbReference>
<sequence>TGEKGYPKLIDEEQLIAANEKRSNKPQLPKKTEAQKVLRRLCGTPPSERVEQSVTDLLNGLANCPDRIQHQRSPTPATHSKTQEALDNALEQQPIDEDSAKVLILRLAAEQYAALGDEEYETNRLRHLFSAFECVAELNADLLKSTVSEVLVTRQNVKLRLKNGQVIERSDLQ</sequence>
<evidence type="ECO:0000313" key="2">
    <source>
        <dbReference type="EMBL" id="MCC2131171.1"/>
    </source>
</evidence>
<evidence type="ECO:0000313" key="3">
    <source>
        <dbReference type="Proteomes" id="UP001199319"/>
    </source>
</evidence>
<reference evidence="2" key="1">
    <citation type="submission" date="2021-10" db="EMBL/GenBank/DDBJ databases">
        <title>Anaerobic single-cell dispensing facilitates the cultivation of human gut bacteria.</title>
        <authorList>
            <person name="Afrizal A."/>
        </authorList>
    </citation>
    <scope>NUCLEOTIDE SEQUENCE</scope>
    <source>
        <strain evidence="2">CLA-AA-H272</strain>
    </source>
</reference>
<dbReference type="Proteomes" id="UP001199319">
    <property type="component" value="Unassembled WGS sequence"/>
</dbReference>
<feature type="non-terminal residue" evidence="2">
    <location>
        <position position="1"/>
    </location>
</feature>